<keyword evidence="1" id="KW-0472">Membrane</keyword>
<name>A0A7X6N3T9_9LACO</name>
<gene>
    <name evidence="2" type="ORF">HF964_00845</name>
</gene>
<dbReference type="SUPFAM" id="SSF82185">
    <property type="entry name" value="Histone H3 K4-specific methyltransferase SET7/9 N-terminal domain"/>
    <property type="match status" value="1"/>
</dbReference>
<keyword evidence="1" id="KW-0812">Transmembrane</keyword>
<organism evidence="2 3">
    <name type="scientific">Periweissella fabalis</name>
    <dbReference type="NCBI Taxonomy" id="1070421"/>
    <lineage>
        <taxon>Bacteria</taxon>
        <taxon>Bacillati</taxon>
        <taxon>Bacillota</taxon>
        <taxon>Bacilli</taxon>
        <taxon>Lactobacillales</taxon>
        <taxon>Lactobacillaceae</taxon>
        <taxon>Periweissella</taxon>
    </lineage>
</organism>
<comment type="caution">
    <text evidence="2">The sequence shown here is derived from an EMBL/GenBank/DDBJ whole genome shotgun (WGS) entry which is preliminary data.</text>
</comment>
<evidence type="ECO:0000256" key="1">
    <source>
        <dbReference type="SAM" id="Phobius"/>
    </source>
</evidence>
<keyword evidence="1" id="KW-1133">Transmembrane helix</keyword>
<dbReference type="EMBL" id="JAAXPN010000001">
    <property type="protein sequence ID" value="NKZ23363.1"/>
    <property type="molecule type" value="Genomic_DNA"/>
</dbReference>
<feature type="transmembrane region" description="Helical" evidence="1">
    <location>
        <begin position="12"/>
        <end position="28"/>
    </location>
</feature>
<sequence length="127" mass="13805">MRQTIVRRGLELVAVVGIVALGFISLAPQKPTQQTVTLDHGQLKYTGAIANNKFNGQGTLQVQNQGSYTGNFADGRFKGLGEFTAKQGWRLQGDFNNGQLVNNVKLQVGDKTYAQKILEDGTLTNAH</sequence>
<dbReference type="Proteomes" id="UP000549765">
    <property type="component" value="Unassembled WGS sequence"/>
</dbReference>
<dbReference type="AlphaFoldDB" id="A0A7X6N3T9"/>
<evidence type="ECO:0008006" key="4">
    <source>
        <dbReference type="Google" id="ProtNLM"/>
    </source>
</evidence>
<protein>
    <recommendedName>
        <fullName evidence="4">MORN repeat protein</fullName>
    </recommendedName>
</protein>
<dbReference type="RefSeq" id="WP_168721161.1">
    <property type="nucleotide sequence ID" value="NZ_JAAXPN010000001.1"/>
</dbReference>
<evidence type="ECO:0000313" key="2">
    <source>
        <dbReference type="EMBL" id="NKZ23363.1"/>
    </source>
</evidence>
<dbReference type="Gene3D" id="2.20.110.10">
    <property type="entry name" value="Histone H3 K4-specific methyltransferase SET7/9 N-terminal domain"/>
    <property type="match status" value="1"/>
</dbReference>
<keyword evidence="3" id="KW-1185">Reference proteome</keyword>
<accession>A0A7X6N3T9</accession>
<proteinExistence type="predicted"/>
<reference evidence="2 3" key="1">
    <citation type="submission" date="2020-04" db="EMBL/GenBank/DDBJ databases">
        <title>MicrobeNet Type strains.</title>
        <authorList>
            <person name="Nicholson A.C."/>
        </authorList>
    </citation>
    <scope>NUCLEOTIDE SEQUENCE [LARGE SCALE GENOMIC DNA]</scope>
    <source>
        <strain evidence="2 3">CCUG 61472</strain>
    </source>
</reference>
<evidence type="ECO:0000313" key="3">
    <source>
        <dbReference type="Proteomes" id="UP000549765"/>
    </source>
</evidence>